<name>A0ABW3LQF5_9BACI</name>
<feature type="transmembrane region" description="Helical" evidence="6">
    <location>
        <begin position="385"/>
        <end position="403"/>
    </location>
</feature>
<dbReference type="EMBL" id="JBHTKJ010000051">
    <property type="protein sequence ID" value="MFD1039877.1"/>
    <property type="molecule type" value="Genomic_DNA"/>
</dbReference>
<feature type="transmembrane region" description="Helical" evidence="6">
    <location>
        <begin position="286"/>
        <end position="306"/>
    </location>
</feature>
<dbReference type="PANTHER" id="PTHR30250">
    <property type="entry name" value="PST FAMILY PREDICTED COLANIC ACID TRANSPORTER"/>
    <property type="match status" value="1"/>
</dbReference>
<comment type="caution">
    <text evidence="7">The sequence shown here is derived from an EMBL/GenBank/DDBJ whole genome shotgun (WGS) entry which is preliminary data.</text>
</comment>
<evidence type="ECO:0000256" key="4">
    <source>
        <dbReference type="ARBA" id="ARBA00022989"/>
    </source>
</evidence>
<dbReference type="InterPro" id="IPR002797">
    <property type="entry name" value="Polysacc_synth"/>
</dbReference>
<dbReference type="PANTHER" id="PTHR30250:SF29">
    <property type="entry name" value="POLYSACCHARIDE BIOSYNTHESIS PROTEIN C-TERMINAL DOMAIN-CONTAINING PROTEIN"/>
    <property type="match status" value="1"/>
</dbReference>
<feature type="transmembrane region" description="Helical" evidence="6">
    <location>
        <begin position="358"/>
        <end position="380"/>
    </location>
</feature>
<feature type="transmembrane region" description="Helical" evidence="6">
    <location>
        <begin position="128"/>
        <end position="152"/>
    </location>
</feature>
<accession>A0ABW3LQF5</accession>
<feature type="transmembrane region" description="Helical" evidence="6">
    <location>
        <begin position="231"/>
        <end position="254"/>
    </location>
</feature>
<dbReference type="CDD" id="cd13124">
    <property type="entry name" value="MATE_SpoVB_like"/>
    <property type="match status" value="1"/>
</dbReference>
<proteinExistence type="predicted"/>
<dbReference type="Pfam" id="PF01943">
    <property type="entry name" value="Polysacc_synt"/>
    <property type="match status" value="1"/>
</dbReference>
<dbReference type="RefSeq" id="WP_390363534.1">
    <property type="nucleotide sequence ID" value="NZ_JBHTKJ010000051.1"/>
</dbReference>
<sequence>MDGNETNKLVKGALLLTLAGLISKILSAGYRIPLQNMTGDLGFYIYQQVYPILGITMVLALYGFPSAISKMTVELKADGKGLSFQQFYVPIFSILILVNGGVFLFLYLNAGSLAAWVGDASLESTYQYASFAFLLIPFSALLRGVFQGNYMMKPTAYSQVSEQLIRVSIIIAAAWIITMQGKDIYIIGQVAVLASVLGAVTAVIILAVFFIKKKPTVMAKRNYLIPWTYYVRTLLIFGIIASLNHMVLLVIQFSDTFTLIPSLMEYGLMQQDAMQAKGIFDRGQPLIQLGTVLGSSFALALVPTLSRRKLELDPNAIYLYIERALTFSFYLAVGATIGLIVIFPQVNVLLFQDDSGTVSLQVLVIAVLLSSIAITAASILQGLGYIKRTAGFIVIACFIKWTANQMLVPIWGITGGAIATVISLLILCVIVLVELKRKLPRLDYKRQIKWQALMIASGGMVIYLYIIQYATTYVTISSRLELLVYVMFAVITGAFIYIFLLLRFKAYTEVELSMLPFAGFFIRIHKGRNIHD</sequence>
<protein>
    <submittedName>
        <fullName evidence="7">Oligosaccharide flippase family protein</fullName>
    </submittedName>
</protein>
<reference evidence="8" key="1">
    <citation type="journal article" date="2019" name="Int. J. Syst. Evol. Microbiol.">
        <title>The Global Catalogue of Microorganisms (GCM) 10K type strain sequencing project: providing services to taxonomists for standard genome sequencing and annotation.</title>
        <authorList>
            <consortium name="The Broad Institute Genomics Platform"/>
            <consortium name="The Broad Institute Genome Sequencing Center for Infectious Disease"/>
            <person name="Wu L."/>
            <person name="Ma J."/>
        </authorList>
    </citation>
    <scope>NUCLEOTIDE SEQUENCE [LARGE SCALE GENOMIC DNA]</scope>
    <source>
        <strain evidence="8">CCUG 56754</strain>
    </source>
</reference>
<dbReference type="InterPro" id="IPR050833">
    <property type="entry name" value="Poly_Biosynth_Transport"/>
</dbReference>
<feature type="transmembrane region" description="Helical" evidence="6">
    <location>
        <begin position="482"/>
        <end position="504"/>
    </location>
</feature>
<feature type="transmembrane region" description="Helical" evidence="6">
    <location>
        <begin position="43"/>
        <end position="65"/>
    </location>
</feature>
<feature type="transmembrane region" description="Helical" evidence="6">
    <location>
        <begin position="186"/>
        <end position="211"/>
    </location>
</feature>
<organism evidence="7 8">
    <name type="scientific">Virgibacillus byunsanensis</name>
    <dbReference type="NCBI Taxonomy" id="570945"/>
    <lineage>
        <taxon>Bacteria</taxon>
        <taxon>Bacillati</taxon>
        <taxon>Bacillota</taxon>
        <taxon>Bacilli</taxon>
        <taxon>Bacillales</taxon>
        <taxon>Bacillaceae</taxon>
        <taxon>Virgibacillus</taxon>
    </lineage>
</organism>
<dbReference type="InterPro" id="IPR024923">
    <property type="entry name" value="PG_synth_SpoVB"/>
</dbReference>
<evidence type="ECO:0000313" key="8">
    <source>
        <dbReference type="Proteomes" id="UP001597040"/>
    </source>
</evidence>
<keyword evidence="4 6" id="KW-1133">Transmembrane helix</keyword>
<comment type="subcellular location">
    <subcellularLocation>
        <location evidence="1">Cell membrane</location>
        <topology evidence="1">Multi-pass membrane protein</topology>
    </subcellularLocation>
</comment>
<feature type="transmembrane region" description="Helical" evidence="6">
    <location>
        <begin position="164"/>
        <end position="180"/>
    </location>
</feature>
<feature type="transmembrane region" description="Helical" evidence="6">
    <location>
        <begin position="86"/>
        <end position="108"/>
    </location>
</feature>
<evidence type="ECO:0000256" key="3">
    <source>
        <dbReference type="ARBA" id="ARBA00022692"/>
    </source>
</evidence>
<keyword evidence="5 6" id="KW-0472">Membrane</keyword>
<keyword evidence="3 6" id="KW-0812">Transmembrane</keyword>
<feature type="transmembrane region" description="Helical" evidence="6">
    <location>
        <begin position="327"/>
        <end position="346"/>
    </location>
</feature>
<evidence type="ECO:0000256" key="1">
    <source>
        <dbReference type="ARBA" id="ARBA00004651"/>
    </source>
</evidence>
<evidence type="ECO:0000256" key="2">
    <source>
        <dbReference type="ARBA" id="ARBA00022475"/>
    </source>
</evidence>
<keyword evidence="8" id="KW-1185">Reference proteome</keyword>
<dbReference type="Proteomes" id="UP001597040">
    <property type="component" value="Unassembled WGS sequence"/>
</dbReference>
<gene>
    <name evidence="7" type="ORF">ACFQ3N_15990</name>
</gene>
<feature type="transmembrane region" description="Helical" evidence="6">
    <location>
        <begin position="453"/>
        <end position="476"/>
    </location>
</feature>
<feature type="transmembrane region" description="Helical" evidence="6">
    <location>
        <begin position="409"/>
        <end position="433"/>
    </location>
</feature>
<evidence type="ECO:0000256" key="5">
    <source>
        <dbReference type="ARBA" id="ARBA00023136"/>
    </source>
</evidence>
<evidence type="ECO:0000313" key="7">
    <source>
        <dbReference type="EMBL" id="MFD1039877.1"/>
    </source>
</evidence>
<keyword evidence="2" id="KW-1003">Cell membrane</keyword>
<evidence type="ECO:0000256" key="6">
    <source>
        <dbReference type="SAM" id="Phobius"/>
    </source>
</evidence>